<dbReference type="OrthoDB" id="206335at2759"/>
<dbReference type="InterPro" id="IPR036397">
    <property type="entry name" value="RNaseH_sf"/>
</dbReference>
<dbReference type="InterPro" id="IPR031736">
    <property type="entry name" value="REXO1-like_dom"/>
</dbReference>
<dbReference type="Proteomes" id="UP000287033">
    <property type="component" value="Unassembled WGS sequence"/>
</dbReference>
<proteinExistence type="inferred from homology"/>
<gene>
    <name evidence="10" type="ORF">chiPu_0003668</name>
</gene>
<keyword evidence="6" id="KW-0539">Nucleus</keyword>
<dbReference type="Gene3D" id="3.30.420.10">
    <property type="entry name" value="Ribonuclease H-like superfamily/Ribonuclease H"/>
    <property type="match status" value="1"/>
</dbReference>
<evidence type="ECO:0000313" key="11">
    <source>
        <dbReference type="Proteomes" id="UP000287033"/>
    </source>
</evidence>
<dbReference type="CDD" id="cd06145">
    <property type="entry name" value="REX1_like"/>
    <property type="match status" value="1"/>
</dbReference>
<dbReference type="InterPro" id="IPR047021">
    <property type="entry name" value="REXO1/3/4-like"/>
</dbReference>
<feature type="region of interest" description="Disordered" evidence="8">
    <location>
        <begin position="354"/>
        <end position="579"/>
    </location>
</feature>
<dbReference type="EMBL" id="BEZZ01000081">
    <property type="protein sequence ID" value="GCC25260.1"/>
    <property type="molecule type" value="Genomic_DNA"/>
</dbReference>
<feature type="region of interest" description="Disordered" evidence="8">
    <location>
        <begin position="252"/>
        <end position="276"/>
    </location>
</feature>
<dbReference type="STRING" id="137246.A0A401S4C6"/>
<dbReference type="PANTHER" id="PTHR12801">
    <property type="entry name" value="RNA EXONUCLEASE REXO1 / RECO3 FAMILY MEMBER-RELATED"/>
    <property type="match status" value="1"/>
</dbReference>
<feature type="compositionally biased region" description="Basic and acidic residues" evidence="8">
    <location>
        <begin position="424"/>
        <end position="501"/>
    </location>
</feature>
<feature type="compositionally biased region" description="Polar residues" evidence="8">
    <location>
        <begin position="820"/>
        <end position="830"/>
    </location>
</feature>
<keyword evidence="7" id="KW-0175">Coiled coil</keyword>
<feature type="domain" description="Exonuclease" evidence="9">
    <location>
        <begin position="1106"/>
        <end position="1265"/>
    </location>
</feature>
<dbReference type="Pfam" id="PF15870">
    <property type="entry name" value="EloA-BP1"/>
    <property type="match status" value="1"/>
</dbReference>
<organism evidence="10 11">
    <name type="scientific">Chiloscyllium punctatum</name>
    <name type="common">Brownbanded bambooshark</name>
    <name type="synonym">Hemiscyllium punctatum</name>
    <dbReference type="NCBI Taxonomy" id="137246"/>
    <lineage>
        <taxon>Eukaryota</taxon>
        <taxon>Metazoa</taxon>
        <taxon>Chordata</taxon>
        <taxon>Craniata</taxon>
        <taxon>Vertebrata</taxon>
        <taxon>Chondrichthyes</taxon>
        <taxon>Elasmobranchii</taxon>
        <taxon>Galeomorphii</taxon>
        <taxon>Galeoidea</taxon>
        <taxon>Orectolobiformes</taxon>
        <taxon>Hemiscylliidae</taxon>
        <taxon>Chiloscyllium</taxon>
    </lineage>
</organism>
<dbReference type="InterPro" id="IPR034922">
    <property type="entry name" value="REX1-like_exo"/>
</dbReference>
<feature type="coiled-coil region" evidence="7">
    <location>
        <begin position="93"/>
        <end position="127"/>
    </location>
</feature>
<feature type="compositionally biased region" description="Basic and acidic residues" evidence="8">
    <location>
        <begin position="551"/>
        <end position="577"/>
    </location>
</feature>
<evidence type="ECO:0000256" key="5">
    <source>
        <dbReference type="ARBA" id="ARBA00022839"/>
    </source>
</evidence>
<keyword evidence="5" id="KW-0269">Exonuclease</keyword>
<comment type="similarity">
    <text evidence="2">Belongs to the REXO1/REXO3 family.</text>
</comment>
<dbReference type="AlphaFoldDB" id="A0A401S4C6"/>
<dbReference type="PANTHER" id="PTHR12801:SF62">
    <property type="entry name" value="RNA EXONUCLEASE 1 HOMOLOG"/>
    <property type="match status" value="1"/>
</dbReference>
<comment type="subcellular location">
    <subcellularLocation>
        <location evidence="1">Nucleus</location>
    </subcellularLocation>
</comment>
<dbReference type="SUPFAM" id="SSF53098">
    <property type="entry name" value="Ribonuclease H-like"/>
    <property type="match status" value="1"/>
</dbReference>
<reference evidence="10 11" key="1">
    <citation type="journal article" date="2018" name="Nat. Ecol. Evol.">
        <title>Shark genomes provide insights into elasmobranch evolution and the origin of vertebrates.</title>
        <authorList>
            <person name="Hara Y"/>
            <person name="Yamaguchi K"/>
            <person name="Onimaru K"/>
            <person name="Kadota M"/>
            <person name="Koyanagi M"/>
            <person name="Keeley SD"/>
            <person name="Tatsumi K"/>
            <person name="Tanaka K"/>
            <person name="Motone F"/>
            <person name="Kageyama Y"/>
            <person name="Nozu R"/>
            <person name="Adachi N"/>
            <person name="Nishimura O"/>
            <person name="Nakagawa R"/>
            <person name="Tanegashima C"/>
            <person name="Kiyatake I"/>
            <person name="Matsumoto R"/>
            <person name="Murakumo K"/>
            <person name="Nishida K"/>
            <person name="Terakita A"/>
            <person name="Kuratani S"/>
            <person name="Sato K"/>
            <person name="Hyodo S Kuraku.S."/>
        </authorList>
    </citation>
    <scope>NUCLEOTIDE SEQUENCE [LARGE SCALE GENOMIC DNA]</scope>
</reference>
<dbReference type="GO" id="GO:0005634">
    <property type="term" value="C:nucleus"/>
    <property type="evidence" value="ECO:0007669"/>
    <property type="project" value="UniProtKB-SubCell"/>
</dbReference>
<evidence type="ECO:0000259" key="9">
    <source>
        <dbReference type="SMART" id="SM00479"/>
    </source>
</evidence>
<evidence type="ECO:0000313" key="10">
    <source>
        <dbReference type="EMBL" id="GCC25260.1"/>
    </source>
</evidence>
<dbReference type="GO" id="GO:0004527">
    <property type="term" value="F:exonuclease activity"/>
    <property type="evidence" value="ECO:0007669"/>
    <property type="project" value="UniProtKB-KW"/>
</dbReference>
<keyword evidence="3" id="KW-0540">Nuclease</keyword>
<dbReference type="SMART" id="SM00479">
    <property type="entry name" value="EXOIII"/>
    <property type="match status" value="1"/>
</dbReference>
<evidence type="ECO:0000256" key="4">
    <source>
        <dbReference type="ARBA" id="ARBA00022801"/>
    </source>
</evidence>
<dbReference type="OMA" id="NIRMQYY"/>
<evidence type="ECO:0000256" key="7">
    <source>
        <dbReference type="SAM" id="Coils"/>
    </source>
</evidence>
<evidence type="ECO:0000256" key="1">
    <source>
        <dbReference type="ARBA" id="ARBA00004123"/>
    </source>
</evidence>
<keyword evidence="4" id="KW-0378">Hydrolase</keyword>
<feature type="compositionally biased region" description="Basic and acidic residues" evidence="8">
    <location>
        <begin position="354"/>
        <end position="364"/>
    </location>
</feature>
<evidence type="ECO:0000256" key="8">
    <source>
        <dbReference type="SAM" id="MobiDB-lite"/>
    </source>
</evidence>
<comment type="caution">
    <text evidence="10">The sequence shown here is derived from an EMBL/GenBank/DDBJ whole genome shotgun (WGS) entry which is preliminary data.</text>
</comment>
<dbReference type="InterPro" id="IPR012337">
    <property type="entry name" value="RNaseH-like_sf"/>
</dbReference>
<feature type="region of interest" description="Disordered" evidence="8">
    <location>
        <begin position="616"/>
        <end position="641"/>
    </location>
</feature>
<evidence type="ECO:0000256" key="3">
    <source>
        <dbReference type="ARBA" id="ARBA00022722"/>
    </source>
</evidence>
<evidence type="ECO:0000256" key="6">
    <source>
        <dbReference type="ARBA" id="ARBA00023242"/>
    </source>
</evidence>
<feature type="compositionally biased region" description="Basic and acidic residues" evidence="8">
    <location>
        <begin position="377"/>
        <end position="394"/>
    </location>
</feature>
<evidence type="ECO:0000256" key="2">
    <source>
        <dbReference type="ARBA" id="ARBA00006357"/>
    </source>
</evidence>
<name>A0A401S4C6_CHIPU</name>
<feature type="region of interest" description="Disordered" evidence="8">
    <location>
        <begin position="820"/>
        <end position="849"/>
    </location>
</feature>
<dbReference type="FunFam" id="3.30.420.10:FF:000021">
    <property type="entry name" value="RNA exonuclease 1 homolog"/>
    <property type="match status" value="1"/>
</dbReference>
<feature type="compositionally biased region" description="Polar residues" evidence="8">
    <location>
        <begin position="619"/>
        <end position="638"/>
    </location>
</feature>
<accession>A0A401S4C6</accession>
<keyword evidence="11" id="KW-1185">Reference proteome</keyword>
<sequence>MLRSTEFFRSIECPFYGGGGGSSDGGSCNRPYCHFRHRSQKPREKPEGDGQCLTADREHGYDPYNPELPKGSSRNGDGISSEFTESSSSTLELELVNKAIEVVKNEVEQEQKRLLRYEDLLDTEEEYVPSVPSTQKALGKNKSCTEHLPIEDELKNSLEYNPDSYGLNSNVEYTPTPLSVTACFSKYTLDTDDEADAKGNSLKYVPTLMNKPVKYSTSVPSNKYVIDNTKPCTDLEYDPLLNYSARLMSKKRTIKPGTKRPRENSSEAPYTPAGKKRCHRLNSKICEEMEFPDSQGKINDNCPQSQGDTSKFRNAVLCDNKYNEGFPSKAKDLNKRSMKEIAVQYDVDDCRFERKRQENREKQKLKSSRHSSKISRSNKDKLKGKEPKDKKNKGGDLNSSKFKAHNDKVGSTKIKPSHHTQKANKKEKINCEKEIKREKQRETLRHKERNGDDPVDEIKQKGDDKSKTKEEKQKFKNGNSDRKLDKSKMSKSDEVRGENRSKSRSNSLSDSAGKVKCREVKITSIQKSDKNNGTSRSKALVHKNGIHVGSKRKEEIKESKSMKDKTKHPEKTKEKACLTKRTLSHTDLFGDDSSDDESTSKPVAAICCELDSDSDQDVYASTSSSDNEKGQSCVQHSIPSEDEIDFPGLEKEFEFESDPMEECLRIFNESKEVKNEDKGRVSKQVSVESTEDKESSLTTLFPGQKRRISHISKQENVEPAKPIIRPFRRLTAQEVCYQRSLMAQQQAAQLVEAEKIVNTPFRNRGEKRRIAHKPKADVIPSAKQSPVKLKMESLNRTVVSQNCPRNSSLNLRCQTTAGMASKTASTTSQKRIAHTPTLKSSLKRPTIPTEYGSKVPTNVRQRYLNVFIDECLKFCGSEETAFEKALNEEKIVYNRSTSRTVYLNVAVNTLKKLRSQSDAVPSPTKNTVTVRTNKKVQSHEALLGGKLATKTSFTLNRSGKQQDIELTGAMLYKKLSEYVLTEEQLQENCYPRPHPEKPGVAVLYNQDERKNNTDSLIRICCRCGGEYSVSVSGDCIRKEECNYHWGRLRRQKIPGGWETQYSCCAGAVGSAGCQTAKQHVQDGRKEKLGGFMKTFDKEMPLDENPGVFALDCEMCYTKQGLELTRLTVINPDLKVVYDTFVKPDNKVIDYNTRFSGVTEEDMESTTITIRDVQAVLLNMFSAATILIGHSLESDLFALKLIHSTVIDTAVVFPHRLGLPYKRALKNLMADYLKRIIQDNVEGHDSSEDACACMELMLWRLKEDAKLRR</sequence>
<dbReference type="GO" id="GO:0003676">
    <property type="term" value="F:nucleic acid binding"/>
    <property type="evidence" value="ECO:0007669"/>
    <property type="project" value="InterPro"/>
</dbReference>
<dbReference type="InterPro" id="IPR013520">
    <property type="entry name" value="Ribonucl_H"/>
</dbReference>
<protein>
    <recommendedName>
        <fullName evidence="9">Exonuclease domain-containing protein</fullName>
    </recommendedName>
</protein>
<feature type="region of interest" description="Disordered" evidence="8">
    <location>
        <begin position="15"/>
        <end position="87"/>
    </location>
</feature>
<feature type="compositionally biased region" description="Polar residues" evidence="8">
    <location>
        <begin position="523"/>
        <end position="537"/>
    </location>
</feature>